<organism evidence="3 4">
    <name type="scientific">Aquibaculum arenosum</name>
    <dbReference type="NCBI Taxonomy" id="3032591"/>
    <lineage>
        <taxon>Bacteria</taxon>
        <taxon>Pseudomonadati</taxon>
        <taxon>Pseudomonadota</taxon>
        <taxon>Alphaproteobacteria</taxon>
        <taxon>Rhodospirillales</taxon>
        <taxon>Rhodovibrionaceae</taxon>
        <taxon>Aquibaculum</taxon>
    </lineage>
</organism>
<dbReference type="InterPro" id="IPR002850">
    <property type="entry name" value="PIN_toxin-like"/>
</dbReference>
<keyword evidence="1" id="KW-0472">Membrane</keyword>
<feature type="transmembrane region" description="Helical" evidence="1">
    <location>
        <begin position="20"/>
        <end position="40"/>
    </location>
</feature>
<dbReference type="InterPro" id="IPR002716">
    <property type="entry name" value="PIN_dom"/>
</dbReference>
<reference evidence="3 4" key="1">
    <citation type="submission" date="2023-03" db="EMBL/GenBank/DDBJ databases">
        <title>Fodinicurvata sp. CAU 1616 isolated from sea sendiment.</title>
        <authorList>
            <person name="Kim W."/>
        </authorList>
    </citation>
    <scope>NUCLEOTIDE SEQUENCE [LARGE SCALE GENOMIC DNA]</scope>
    <source>
        <strain evidence="3 4">CAU 1616</strain>
    </source>
</reference>
<keyword evidence="1" id="KW-1133">Transmembrane helix</keyword>
<evidence type="ECO:0000313" key="3">
    <source>
        <dbReference type="EMBL" id="MDF2095679.1"/>
    </source>
</evidence>
<gene>
    <name evidence="3" type="ORF">P2G67_06785</name>
</gene>
<evidence type="ECO:0000256" key="1">
    <source>
        <dbReference type="SAM" id="Phobius"/>
    </source>
</evidence>
<keyword evidence="4" id="KW-1185">Reference proteome</keyword>
<proteinExistence type="predicted"/>
<feature type="domain" description="PIN" evidence="2">
    <location>
        <begin position="1"/>
        <end position="111"/>
    </location>
</feature>
<evidence type="ECO:0000313" key="4">
    <source>
        <dbReference type="Proteomes" id="UP001215503"/>
    </source>
</evidence>
<name>A0ABT5YN41_9PROT</name>
<comment type="caution">
    <text evidence="3">The sequence shown here is derived from an EMBL/GenBank/DDBJ whole genome shotgun (WGS) entry which is preliminary data.</text>
</comment>
<dbReference type="SUPFAM" id="SSF88723">
    <property type="entry name" value="PIN domain-like"/>
    <property type="match status" value="1"/>
</dbReference>
<sequence length="154" mass="16897">MLDTDVVLSGLRSPTGASRILLITGLEGVIAPLTGVGMMIEYEAVLKRPEHLTEMNLDANDIDAFLDNWAAVVEPVTPDFSCRPSLQDPNDELFVEVALNGGADVLVTFNVSDYQPSDPGVKYIGVEVCRPGELLRRIEWRPSLDTLSAFRPRL</sequence>
<dbReference type="Pfam" id="PF13470">
    <property type="entry name" value="PIN_3"/>
    <property type="match status" value="1"/>
</dbReference>
<accession>A0ABT5YN41</accession>
<dbReference type="EMBL" id="JARHUD010000003">
    <property type="protein sequence ID" value="MDF2095679.1"/>
    <property type="molecule type" value="Genomic_DNA"/>
</dbReference>
<dbReference type="InterPro" id="IPR029060">
    <property type="entry name" value="PIN-like_dom_sf"/>
</dbReference>
<dbReference type="Proteomes" id="UP001215503">
    <property type="component" value="Unassembled WGS sequence"/>
</dbReference>
<evidence type="ECO:0000259" key="2">
    <source>
        <dbReference type="Pfam" id="PF13470"/>
    </source>
</evidence>
<dbReference type="PANTHER" id="PTHR34610">
    <property type="entry name" value="SSL7007 PROTEIN"/>
    <property type="match status" value="1"/>
</dbReference>
<protein>
    <submittedName>
        <fullName evidence="3">PIN domain-containing protein</fullName>
    </submittedName>
</protein>
<dbReference type="RefSeq" id="WP_275821333.1">
    <property type="nucleotide sequence ID" value="NZ_JARHUD010000003.1"/>
</dbReference>
<keyword evidence="1" id="KW-0812">Transmembrane</keyword>
<dbReference type="PANTHER" id="PTHR34610:SF3">
    <property type="entry name" value="SSL7007 PROTEIN"/>
    <property type="match status" value="1"/>
</dbReference>